<proteinExistence type="predicted"/>
<protein>
    <submittedName>
        <fullName evidence="2">NAM-associated domain-containing protein</fullName>
    </submittedName>
</protein>
<accession>A0A1I7XGS9</accession>
<dbReference type="Proteomes" id="UP000095283">
    <property type="component" value="Unplaced"/>
</dbReference>
<evidence type="ECO:0000313" key="2">
    <source>
        <dbReference type="WBParaSite" id="Hba_16716"/>
    </source>
</evidence>
<dbReference type="WBParaSite" id="Hba_16716">
    <property type="protein sequence ID" value="Hba_16716"/>
    <property type="gene ID" value="Hba_16716"/>
</dbReference>
<reference evidence="2" key="1">
    <citation type="submission" date="2016-11" db="UniProtKB">
        <authorList>
            <consortium name="WormBaseParasite"/>
        </authorList>
    </citation>
    <scope>IDENTIFICATION</scope>
</reference>
<evidence type="ECO:0000313" key="1">
    <source>
        <dbReference type="Proteomes" id="UP000095283"/>
    </source>
</evidence>
<keyword evidence="1" id="KW-1185">Reference proteome</keyword>
<organism evidence="1 2">
    <name type="scientific">Heterorhabditis bacteriophora</name>
    <name type="common">Entomopathogenic nematode worm</name>
    <dbReference type="NCBI Taxonomy" id="37862"/>
    <lineage>
        <taxon>Eukaryota</taxon>
        <taxon>Metazoa</taxon>
        <taxon>Ecdysozoa</taxon>
        <taxon>Nematoda</taxon>
        <taxon>Chromadorea</taxon>
        <taxon>Rhabditida</taxon>
        <taxon>Rhabditina</taxon>
        <taxon>Rhabditomorpha</taxon>
        <taxon>Strongyloidea</taxon>
        <taxon>Heterorhabditidae</taxon>
        <taxon>Heterorhabditis</taxon>
    </lineage>
</organism>
<sequence>MAVNIFKSSYGSLSDSDRELSKAGIFPPGKYMEETLIVIAEAIIQIRSFVGIKQFYEASATAWGTIKNHASAIADRVVIGSVKTNTRSYIPNEIQWLEADKELRPTSKVQYSGPNSYYTSSLHEELVSDHNQVKQQAVKLSNVSANKPAPLRTSGPSYCQQVVVQTKAEADMRREIRKEQKRAKKELNRIHHAFGEEEKLELELAQKEILRQRQLEIDQLKWNPTLKSIQRTHELFPFVFDARLDSGSTMITINGMKV</sequence>
<name>A0A1I7XGS9_HETBA</name>
<dbReference type="AlphaFoldDB" id="A0A1I7XGS9"/>